<accession>A0A9Q1G6R0</accession>
<dbReference type="AlphaFoldDB" id="A0A9Q1G6R0"/>
<keyword evidence="3" id="KW-1185">Reference proteome</keyword>
<reference evidence="2" key="1">
    <citation type="journal article" date="2023" name="Science">
        <title>Genome structures resolve the early diversification of teleost fishes.</title>
        <authorList>
            <person name="Parey E."/>
            <person name="Louis A."/>
            <person name="Montfort J."/>
            <person name="Bouchez O."/>
            <person name="Roques C."/>
            <person name="Iampietro C."/>
            <person name="Lluch J."/>
            <person name="Castinel A."/>
            <person name="Donnadieu C."/>
            <person name="Desvignes T."/>
            <person name="Floi Bucao C."/>
            <person name="Jouanno E."/>
            <person name="Wen M."/>
            <person name="Mejri S."/>
            <person name="Dirks R."/>
            <person name="Jansen H."/>
            <person name="Henkel C."/>
            <person name="Chen W.J."/>
            <person name="Zahm M."/>
            <person name="Cabau C."/>
            <person name="Klopp C."/>
            <person name="Thompson A.W."/>
            <person name="Robinson-Rechavi M."/>
            <person name="Braasch I."/>
            <person name="Lecointre G."/>
            <person name="Bobe J."/>
            <person name="Postlethwait J.H."/>
            <person name="Berthelot C."/>
            <person name="Roest Crollius H."/>
            <person name="Guiguen Y."/>
        </authorList>
    </citation>
    <scope>NUCLEOTIDE SEQUENCE</scope>
    <source>
        <strain evidence="2">WJC10195</strain>
    </source>
</reference>
<sequence length="171" mass="19288">MWPLTSPRRLGVKTNKKKSPPPGSPSCRRSAAAPPFEPPLPPFRQKLEEPGEFKQRERGPGALTGLAPHCEKCIYQLNSRCLIEHAAELVISRTLIRARRLPRHDGVRRRAFSDSRKKAPQVRRLAAVFFAATGEAWRNAGRVARFIAGPVGLVNTHERGQIRPRLRLRPR</sequence>
<feature type="compositionally biased region" description="Basic residues" evidence="1">
    <location>
        <begin position="10"/>
        <end position="19"/>
    </location>
</feature>
<gene>
    <name evidence="2" type="ORF">SKAU_G00066280</name>
</gene>
<feature type="compositionally biased region" description="Low complexity" evidence="1">
    <location>
        <begin position="25"/>
        <end position="34"/>
    </location>
</feature>
<protein>
    <submittedName>
        <fullName evidence="2">Uncharacterized protein</fullName>
    </submittedName>
</protein>
<name>A0A9Q1G6R0_SYNKA</name>
<proteinExistence type="predicted"/>
<comment type="caution">
    <text evidence="2">The sequence shown here is derived from an EMBL/GenBank/DDBJ whole genome shotgun (WGS) entry which is preliminary data.</text>
</comment>
<dbReference type="Proteomes" id="UP001152622">
    <property type="component" value="Chromosome 2"/>
</dbReference>
<dbReference type="EMBL" id="JAINUF010000002">
    <property type="protein sequence ID" value="KAJ8376048.1"/>
    <property type="molecule type" value="Genomic_DNA"/>
</dbReference>
<evidence type="ECO:0000313" key="3">
    <source>
        <dbReference type="Proteomes" id="UP001152622"/>
    </source>
</evidence>
<evidence type="ECO:0000256" key="1">
    <source>
        <dbReference type="SAM" id="MobiDB-lite"/>
    </source>
</evidence>
<evidence type="ECO:0000313" key="2">
    <source>
        <dbReference type="EMBL" id="KAJ8376048.1"/>
    </source>
</evidence>
<feature type="region of interest" description="Disordered" evidence="1">
    <location>
        <begin position="1"/>
        <end position="46"/>
    </location>
</feature>
<organism evidence="2 3">
    <name type="scientific">Synaphobranchus kaupii</name>
    <name type="common">Kaup's arrowtooth eel</name>
    <dbReference type="NCBI Taxonomy" id="118154"/>
    <lineage>
        <taxon>Eukaryota</taxon>
        <taxon>Metazoa</taxon>
        <taxon>Chordata</taxon>
        <taxon>Craniata</taxon>
        <taxon>Vertebrata</taxon>
        <taxon>Euteleostomi</taxon>
        <taxon>Actinopterygii</taxon>
        <taxon>Neopterygii</taxon>
        <taxon>Teleostei</taxon>
        <taxon>Anguilliformes</taxon>
        <taxon>Synaphobranchidae</taxon>
        <taxon>Synaphobranchus</taxon>
    </lineage>
</organism>